<accession>A0A1G1Z3Z6</accession>
<dbReference type="PROSITE" id="PS00662">
    <property type="entry name" value="T2SP_E"/>
    <property type="match status" value="1"/>
</dbReference>
<dbReference type="CDD" id="cd01129">
    <property type="entry name" value="PulE-GspE-like"/>
    <property type="match status" value="1"/>
</dbReference>
<dbReference type="Pfam" id="PF05157">
    <property type="entry name" value="MshEN"/>
    <property type="match status" value="1"/>
</dbReference>
<dbReference type="InterPro" id="IPR037257">
    <property type="entry name" value="T2SS_E_N_sf"/>
</dbReference>
<name>A0A1G1Z3Z6_9BACT</name>
<dbReference type="SUPFAM" id="SSF52540">
    <property type="entry name" value="P-loop containing nucleoside triphosphate hydrolases"/>
    <property type="match status" value="1"/>
</dbReference>
<dbReference type="GO" id="GO:0016887">
    <property type="term" value="F:ATP hydrolysis activity"/>
    <property type="evidence" value="ECO:0007669"/>
    <property type="project" value="TreeGrafter"/>
</dbReference>
<dbReference type="PANTHER" id="PTHR30258:SF1">
    <property type="entry name" value="PROTEIN TRANSPORT PROTEIN HOFB HOMOLOG"/>
    <property type="match status" value="1"/>
</dbReference>
<reference evidence="5 6" key="1">
    <citation type="journal article" date="2016" name="Nat. Commun.">
        <title>Thousands of microbial genomes shed light on interconnected biogeochemical processes in an aquifer system.</title>
        <authorList>
            <person name="Anantharaman K."/>
            <person name="Brown C.T."/>
            <person name="Hug L.A."/>
            <person name="Sharon I."/>
            <person name="Castelle C.J."/>
            <person name="Probst A.J."/>
            <person name="Thomas B.C."/>
            <person name="Singh A."/>
            <person name="Wilkins M.J."/>
            <person name="Karaoz U."/>
            <person name="Brodie E.L."/>
            <person name="Williams K.H."/>
            <person name="Hubbard S.S."/>
            <person name="Banfield J.F."/>
        </authorList>
    </citation>
    <scope>NUCLEOTIDE SEQUENCE [LARGE SCALE GENOMIC DNA]</scope>
</reference>
<keyword evidence="3" id="KW-0067">ATP-binding</keyword>
<gene>
    <name evidence="5" type="ORF">A3B23_03775</name>
</gene>
<dbReference type="Proteomes" id="UP000178744">
    <property type="component" value="Unassembled WGS sequence"/>
</dbReference>
<protein>
    <recommendedName>
        <fullName evidence="4">Bacterial type II secretion system protein E domain-containing protein</fullName>
    </recommendedName>
</protein>
<dbReference type="GO" id="GO:0005524">
    <property type="term" value="F:ATP binding"/>
    <property type="evidence" value="ECO:0007669"/>
    <property type="project" value="UniProtKB-KW"/>
</dbReference>
<dbReference type="EMBL" id="MHIY01000025">
    <property type="protein sequence ID" value="OGY59381.1"/>
    <property type="molecule type" value="Genomic_DNA"/>
</dbReference>
<evidence type="ECO:0000256" key="1">
    <source>
        <dbReference type="ARBA" id="ARBA00006611"/>
    </source>
</evidence>
<comment type="caution">
    <text evidence="5">The sequence shown here is derived from an EMBL/GenBank/DDBJ whole genome shotgun (WGS) entry which is preliminary data.</text>
</comment>
<feature type="domain" description="Bacterial type II secretion system protein E" evidence="4">
    <location>
        <begin position="394"/>
        <end position="408"/>
    </location>
</feature>
<sequence length="588" mass="63865">MSCSSECPPEQKSFVIRSYAFWILELFGLSLIPMEDLSSKIALMKKEAEERDARRVADASKLPYLDLSTLAVDRDAFAAFPEDAARAASAVPVKLAQKKLIVAIADPNNPATVALLADLKSRGFSVETFVVSISAVTNYLANYSLNAAPIQREIVSKLGLSKEKLAAFRSAASNAQKATAFFEKSVAGNGSISTTDLLEAIMGSALAADASDLHFETDRDKVLLRFRVDGLLHDIHPFTHDSYRQILNRIKLLSNLKINITDIPQDGRFTIKAGVVEIEIRVSIIPSEFGEAIVMRVLNPKAISLGFSDLGLRADDADIAGRAIKRPNGMVLVTGPTGSGKTTTLYAFLKAVSTAESKTITIEDPIEYHLAGVEQTQVDPKSGYTFASGLRSILRQDPDMILVGEIRDAETAEIAIHASLTGHLVFSTLHTNNAVGAIPRLIDIGIKPSILGPALTLIIAQRLVRRLCPECRVPAQIDADTKAKIDKFLDKLPPRVKRYSEELKMFSAKGCEKCTGGFKGRLGIFEFLELGPEYEALINKDASELAIRSLAVSKGFLEMQSDGILKALAGYTTLEEVEKTTGPLEWAV</sequence>
<evidence type="ECO:0000313" key="6">
    <source>
        <dbReference type="Proteomes" id="UP000178744"/>
    </source>
</evidence>
<dbReference type="InterPro" id="IPR027417">
    <property type="entry name" value="P-loop_NTPase"/>
</dbReference>
<dbReference type="Gene3D" id="3.40.50.300">
    <property type="entry name" value="P-loop containing nucleotide triphosphate hydrolases"/>
    <property type="match status" value="1"/>
</dbReference>
<evidence type="ECO:0000313" key="5">
    <source>
        <dbReference type="EMBL" id="OGY59381.1"/>
    </source>
</evidence>
<dbReference type="PANTHER" id="PTHR30258">
    <property type="entry name" value="TYPE II SECRETION SYSTEM PROTEIN GSPE-RELATED"/>
    <property type="match status" value="1"/>
</dbReference>
<evidence type="ECO:0000256" key="3">
    <source>
        <dbReference type="ARBA" id="ARBA00022840"/>
    </source>
</evidence>
<keyword evidence="2" id="KW-0547">Nucleotide-binding</keyword>
<dbReference type="GO" id="GO:0005886">
    <property type="term" value="C:plasma membrane"/>
    <property type="evidence" value="ECO:0007669"/>
    <property type="project" value="TreeGrafter"/>
</dbReference>
<dbReference type="Gene3D" id="3.30.300.160">
    <property type="entry name" value="Type II secretion system, protein E, N-terminal domain"/>
    <property type="match status" value="1"/>
</dbReference>
<dbReference type="STRING" id="1797690.A3B23_03775"/>
<organism evidence="5 6">
    <name type="scientific">Candidatus Colwellbacteria bacterium RIFCSPLOWO2_01_FULL_48_10</name>
    <dbReference type="NCBI Taxonomy" id="1797690"/>
    <lineage>
        <taxon>Bacteria</taxon>
        <taxon>Candidatus Colwelliibacteriota</taxon>
    </lineage>
</organism>
<evidence type="ECO:0000259" key="4">
    <source>
        <dbReference type="PROSITE" id="PS00662"/>
    </source>
</evidence>
<evidence type="ECO:0000256" key="2">
    <source>
        <dbReference type="ARBA" id="ARBA00022741"/>
    </source>
</evidence>
<dbReference type="Gene3D" id="3.30.450.90">
    <property type="match status" value="1"/>
</dbReference>
<dbReference type="SMART" id="SM00382">
    <property type="entry name" value="AAA"/>
    <property type="match status" value="1"/>
</dbReference>
<dbReference type="Pfam" id="PF00437">
    <property type="entry name" value="T2SSE"/>
    <property type="match status" value="1"/>
</dbReference>
<dbReference type="InterPro" id="IPR001482">
    <property type="entry name" value="T2SS/T4SS_dom"/>
</dbReference>
<comment type="similarity">
    <text evidence="1">Belongs to the GSP E family.</text>
</comment>
<dbReference type="InterPro" id="IPR007831">
    <property type="entry name" value="T2SS_GspE_N"/>
</dbReference>
<dbReference type="SUPFAM" id="SSF160246">
    <property type="entry name" value="EspE N-terminal domain-like"/>
    <property type="match status" value="1"/>
</dbReference>
<dbReference type="InterPro" id="IPR003593">
    <property type="entry name" value="AAA+_ATPase"/>
</dbReference>
<dbReference type="AlphaFoldDB" id="A0A1G1Z3Z6"/>
<proteinExistence type="inferred from homology"/>